<organism evidence="1 2">
    <name type="scientific">Streblomastix strix</name>
    <dbReference type="NCBI Taxonomy" id="222440"/>
    <lineage>
        <taxon>Eukaryota</taxon>
        <taxon>Metamonada</taxon>
        <taxon>Preaxostyla</taxon>
        <taxon>Oxymonadida</taxon>
        <taxon>Streblomastigidae</taxon>
        <taxon>Streblomastix</taxon>
    </lineage>
</organism>
<comment type="caution">
    <text evidence="1">The sequence shown here is derived from an EMBL/GenBank/DDBJ whole genome shotgun (WGS) entry which is preliminary data.</text>
</comment>
<protein>
    <submittedName>
        <fullName evidence="1">Uncharacterized protein</fullName>
    </submittedName>
</protein>
<sequence length="177" mass="20310">MINEQRNIFIIGWEKVNGIDHLVTVVLDYDNNYGYKIYFYKLENVEMYPEDTVKYTKDGNDNLVIDSLTDETLNGQVNVNEIPLLRKGKGENSDLFLLISTDIVPKLKALQRFNFDIDSCKQLTEAVDSSIVSLYGYNAFLHQKAEIRPSVIDGLQNIPNLNNCQKIFGKKILNNKQ</sequence>
<accession>A0A5J4V5X3</accession>
<name>A0A5J4V5X3_9EUKA</name>
<evidence type="ECO:0000313" key="2">
    <source>
        <dbReference type="Proteomes" id="UP000324800"/>
    </source>
</evidence>
<dbReference type="AlphaFoldDB" id="A0A5J4V5X3"/>
<evidence type="ECO:0000313" key="1">
    <source>
        <dbReference type="EMBL" id="KAA6377997.1"/>
    </source>
</evidence>
<proteinExistence type="predicted"/>
<dbReference type="Proteomes" id="UP000324800">
    <property type="component" value="Unassembled WGS sequence"/>
</dbReference>
<dbReference type="EMBL" id="SNRW01009445">
    <property type="protein sequence ID" value="KAA6377997.1"/>
    <property type="molecule type" value="Genomic_DNA"/>
</dbReference>
<gene>
    <name evidence="1" type="ORF">EZS28_026477</name>
</gene>
<reference evidence="1 2" key="1">
    <citation type="submission" date="2019-03" db="EMBL/GenBank/DDBJ databases">
        <title>Single cell metagenomics reveals metabolic interactions within the superorganism composed of flagellate Streblomastix strix and complex community of Bacteroidetes bacteria on its surface.</title>
        <authorList>
            <person name="Treitli S.C."/>
            <person name="Kolisko M."/>
            <person name="Husnik F."/>
            <person name="Keeling P."/>
            <person name="Hampl V."/>
        </authorList>
    </citation>
    <scope>NUCLEOTIDE SEQUENCE [LARGE SCALE GENOMIC DNA]</scope>
    <source>
        <strain evidence="1">ST1C</strain>
    </source>
</reference>